<evidence type="ECO:0000256" key="7">
    <source>
        <dbReference type="HAMAP-Rule" id="MF_00221"/>
    </source>
</evidence>
<dbReference type="HAMAP" id="MF_00221">
    <property type="entry name" value="NRAMP"/>
    <property type="match status" value="1"/>
</dbReference>
<dbReference type="PANTHER" id="PTHR11706:SF33">
    <property type="entry name" value="NATURAL RESISTANCE-ASSOCIATED MACROPHAGE PROTEIN 2"/>
    <property type="match status" value="1"/>
</dbReference>
<feature type="transmembrane region" description="Helical" evidence="7">
    <location>
        <begin position="86"/>
        <end position="108"/>
    </location>
</feature>
<feature type="transmembrane region" description="Helical" evidence="7">
    <location>
        <begin position="431"/>
        <end position="452"/>
    </location>
</feature>
<keyword evidence="7" id="KW-1003">Cell membrane</keyword>
<feature type="transmembrane region" description="Helical" evidence="7">
    <location>
        <begin position="129"/>
        <end position="157"/>
    </location>
</feature>
<evidence type="ECO:0000256" key="5">
    <source>
        <dbReference type="ARBA" id="ARBA00022989"/>
    </source>
</evidence>
<dbReference type="Pfam" id="PF01566">
    <property type="entry name" value="Nramp"/>
    <property type="match status" value="1"/>
</dbReference>
<dbReference type="InterPro" id="IPR001046">
    <property type="entry name" value="NRAMP_fam"/>
</dbReference>
<evidence type="ECO:0000256" key="8">
    <source>
        <dbReference type="SAM" id="MobiDB-lite"/>
    </source>
</evidence>
<evidence type="ECO:0000256" key="1">
    <source>
        <dbReference type="ARBA" id="ARBA00004141"/>
    </source>
</evidence>
<proteinExistence type="inferred from homology"/>
<sequence length="457" mass="48380">MDARTPGPRPDLPLQPEAGPAGWRSARGEPSLVGMFGSVPARASGSFGRKLIAFLGPGYLVAVGYMDPGNWATSLAGGSKFGYTLLSIALISNIMAIILQSLCTRLGVGAGRDLAQACRDAFPRWVSWPLWLSAEIAITATDLAEVIGTAIGLNLLFGIPLELGVLITAADVFLVLALQAFGFRWIEAFVVALLGVIAACFAIQIAMADPDWGGVIRGFAPTTEIFKNSEMLYLALGIIGATVMPHNLYLHSGLVQTRGYRDDIPSKREAIKLATVDSTLALCLALTINASILILAAATFHHAGKTDVAELDQAHAFLAPLLGSTLAPTLFGIALLCCGLNSTITATLAGQIVMEGFIQFKMAPWLRRMITRMIAIVPAVGVTMWAGEKATGQLLILSQVVLSLQLPFAVVPLVMFTASRAKMGVFVAPRWLSASAAVIAFIIIALNMKLVFDFATG</sequence>
<dbReference type="EMBL" id="JBHLWM010000008">
    <property type="protein sequence ID" value="MFC0243128.1"/>
    <property type="molecule type" value="Genomic_DNA"/>
</dbReference>
<keyword evidence="4 7" id="KW-0769">Symport</keyword>
<feature type="transmembrane region" description="Helical" evidence="7">
    <location>
        <begin position="393"/>
        <end position="419"/>
    </location>
</feature>
<comment type="function">
    <text evidence="7">H(+)-stimulated, divalent metal cation uptake system.</text>
</comment>
<organism evidence="9 10">
    <name type="scientific">Rhodopseudomonas telluris</name>
    <dbReference type="NCBI Taxonomy" id="644215"/>
    <lineage>
        <taxon>Bacteria</taxon>
        <taxon>Pseudomonadati</taxon>
        <taxon>Pseudomonadota</taxon>
        <taxon>Alphaproteobacteria</taxon>
        <taxon>Hyphomicrobiales</taxon>
        <taxon>Nitrobacteraceae</taxon>
        <taxon>Rhodopseudomonas</taxon>
    </lineage>
</organism>
<feature type="transmembrane region" description="Helical" evidence="7">
    <location>
        <begin position="188"/>
        <end position="207"/>
    </location>
</feature>
<dbReference type="RefSeq" id="WP_378391746.1">
    <property type="nucleotide sequence ID" value="NZ_JBHLWM010000008.1"/>
</dbReference>
<feature type="transmembrane region" description="Helical" evidence="7">
    <location>
        <begin position="163"/>
        <end position="181"/>
    </location>
</feature>
<keyword evidence="6 7" id="KW-0472">Membrane</keyword>
<dbReference type="NCBIfam" id="TIGR01197">
    <property type="entry name" value="nramp"/>
    <property type="match status" value="1"/>
</dbReference>
<evidence type="ECO:0000256" key="3">
    <source>
        <dbReference type="ARBA" id="ARBA00022692"/>
    </source>
</evidence>
<feature type="region of interest" description="Disordered" evidence="8">
    <location>
        <begin position="1"/>
        <end position="23"/>
    </location>
</feature>
<comment type="similarity">
    <text evidence="7">Belongs to the NRAMP family.</text>
</comment>
<keyword evidence="7" id="KW-0406">Ion transport</keyword>
<feature type="transmembrane region" description="Helical" evidence="7">
    <location>
        <begin position="47"/>
        <end position="66"/>
    </location>
</feature>
<evidence type="ECO:0000313" key="10">
    <source>
        <dbReference type="Proteomes" id="UP001589775"/>
    </source>
</evidence>
<evidence type="ECO:0000256" key="4">
    <source>
        <dbReference type="ARBA" id="ARBA00022847"/>
    </source>
</evidence>
<evidence type="ECO:0000256" key="2">
    <source>
        <dbReference type="ARBA" id="ARBA00022448"/>
    </source>
</evidence>
<keyword evidence="5 7" id="KW-1133">Transmembrane helix</keyword>
<feature type="transmembrane region" description="Helical" evidence="7">
    <location>
        <begin position="271"/>
        <end position="297"/>
    </location>
</feature>
<gene>
    <name evidence="7" type="primary">mntH</name>
    <name evidence="9" type="ORF">ACFFJ6_21750</name>
</gene>
<dbReference type="NCBIfam" id="NF037982">
    <property type="entry name" value="Nramp_1"/>
    <property type="match status" value="1"/>
</dbReference>
<protein>
    <recommendedName>
        <fullName evidence="7">Divalent metal cation transporter MntH</fullName>
    </recommendedName>
</protein>
<feature type="transmembrane region" description="Helical" evidence="7">
    <location>
        <begin position="231"/>
        <end position="250"/>
    </location>
</feature>
<evidence type="ECO:0000313" key="9">
    <source>
        <dbReference type="EMBL" id="MFC0243128.1"/>
    </source>
</evidence>
<keyword evidence="2 7" id="KW-0813">Transport</keyword>
<dbReference type="PRINTS" id="PR00447">
    <property type="entry name" value="NATRESASSCMP"/>
</dbReference>
<feature type="transmembrane region" description="Helical" evidence="7">
    <location>
        <begin position="369"/>
        <end position="387"/>
    </location>
</feature>
<dbReference type="NCBIfam" id="NF001923">
    <property type="entry name" value="PRK00701.1"/>
    <property type="match status" value="1"/>
</dbReference>
<dbReference type="PANTHER" id="PTHR11706">
    <property type="entry name" value="SOLUTE CARRIER PROTEIN FAMILY 11 MEMBER"/>
    <property type="match status" value="1"/>
</dbReference>
<keyword evidence="3 7" id="KW-0812">Transmembrane</keyword>
<evidence type="ECO:0000256" key="6">
    <source>
        <dbReference type="ARBA" id="ARBA00023136"/>
    </source>
</evidence>
<comment type="subcellular location">
    <subcellularLocation>
        <location evidence="7">Cell membrane</location>
        <topology evidence="7">Multi-pass membrane protein</topology>
    </subcellularLocation>
    <subcellularLocation>
        <location evidence="1">Membrane</location>
        <topology evidence="1">Multi-pass membrane protein</topology>
    </subcellularLocation>
</comment>
<accession>A0ABV6EY34</accession>
<reference evidence="9 10" key="1">
    <citation type="submission" date="2024-09" db="EMBL/GenBank/DDBJ databases">
        <authorList>
            <person name="Sun Q."/>
            <person name="Mori K."/>
        </authorList>
    </citation>
    <scope>NUCLEOTIDE SEQUENCE [LARGE SCALE GENOMIC DNA]</scope>
    <source>
        <strain evidence="9 10">KCTC 23279</strain>
    </source>
</reference>
<feature type="transmembrane region" description="Helical" evidence="7">
    <location>
        <begin position="317"/>
        <end position="348"/>
    </location>
</feature>
<keyword evidence="10" id="KW-1185">Reference proteome</keyword>
<dbReference type="Proteomes" id="UP001589775">
    <property type="component" value="Unassembled WGS sequence"/>
</dbReference>
<name>A0ABV6EY34_9BRAD</name>
<comment type="caution">
    <text evidence="9">The sequence shown here is derived from an EMBL/GenBank/DDBJ whole genome shotgun (WGS) entry which is preliminary data.</text>
</comment>